<feature type="compositionally biased region" description="Basic and acidic residues" evidence="1">
    <location>
        <begin position="262"/>
        <end position="275"/>
    </location>
</feature>
<feature type="transmembrane region" description="Helical" evidence="2">
    <location>
        <begin position="29"/>
        <end position="49"/>
    </location>
</feature>
<feature type="compositionally biased region" description="Pro residues" evidence="1">
    <location>
        <begin position="235"/>
        <end position="244"/>
    </location>
</feature>
<gene>
    <name evidence="3" type="ORF">M404DRAFT_13391</name>
</gene>
<organism evidence="3 4">
    <name type="scientific">Pisolithus tinctorius Marx 270</name>
    <dbReference type="NCBI Taxonomy" id="870435"/>
    <lineage>
        <taxon>Eukaryota</taxon>
        <taxon>Fungi</taxon>
        <taxon>Dikarya</taxon>
        <taxon>Basidiomycota</taxon>
        <taxon>Agaricomycotina</taxon>
        <taxon>Agaricomycetes</taxon>
        <taxon>Agaricomycetidae</taxon>
        <taxon>Boletales</taxon>
        <taxon>Sclerodermatineae</taxon>
        <taxon>Pisolithaceae</taxon>
        <taxon>Pisolithus</taxon>
    </lineage>
</organism>
<evidence type="ECO:0000256" key="2">
    <source>
        <dbReference type="SAM" id="Phobius"/>
    </source>
</evidence>
<evidence type="ECO:0000313" key="4">
    <source>
        <dbReference type="Proteomes" id="UP000054217"/>
    </source>
</evidence>
<dbReference type="EMBL" id="KN831950">
    <property type="protein sequence ID" value="KIO11257.1"/>
    <property type="molecule type" value="Genomic_DNA"/>
</dbReference>
<reference evidence="4" key="2">
    <citation type="submission" date="2015-01" db="EMBL/GenBank/DDBJ databases">
        <title>Evolutionary Origins and Diversification of the Mycorrhizal Mutualists.</title>
        <authorList>
            <consortium name="DOE Joint Genome Institute"/>
            <consortium name="Mycorrhizal Genomics Consortium"/>
            <person name="Kohler A."/>
            <person name="Kuo A."/>
            <person name="Nagy L.G."/>
            <person name="Floudas D."/>
            <person name="Copeland A."/>
            <person name="Barry K.W."/>
            <person name="Cichocki N."/>
            <person name="Veneault-Fourrey C."/>
            <person name="LaButti K."/>
            <person name="Lindquist E.A."/>
            <person name="Lipzen A."/>
            <person name="Lundell T."/>
            <person name="Morin E."/>
            <person name="Murat C."/>
            <person name="Riley R."/>
            <person name="Ohm R."/>
            <person name="Sun H."/>
            <person name="Tunlid A."/>
            <person name="Henrissat B."/>
            <person name="Grigoriev I.V."/>
            <person name="Hibbett D.S."/>
            <person name="Martin F."/>
        </authorList>
    </citation>
    <scope>NUCLEOTIDE SEQUENCE [LARGE SCALE GENOMIC DNA]</scope>
    <source>
        <strain evidence="4">Marx 270</strain>
    </source>
</reference>
<dbReference type="HOGENOM" id="CLU_063096_0_0_1"/>
<proteinExistence type="predicted"/>
<keyword evidence="2" id="KW-0472">Membrane</keyword>
<sequence>MAGRRGPPTGAPPAYSYVMRVYKRSLRPVVLGMAIVSALWSLALAVSGYKELTTDENDNFHKLVPLAAVQGALYTVVLLFQGFGIAAAATQRTRLIRMFTYLSALSTLLAVGVAFMRVITHFTFKSDLIAECEVLAQNGSVDSMFGFWEPSPGSDLDASDAVSYCNDQWSHDSWAEILLLILLIVVGLLFTSIAFAYYRQVIDPTSPVNSSRAPANQVRMDEFPSYNAPYDVPAYAPPAGPPPFEGEGKPPQYNYGGYTSFEDNKAKEEDSKNDPFSDYVTPPMPTHWAEERDVTSSK</sequence>
<protein>
    <submittedName>
        <fullName evidence="3">Uncharacterized protein</fullName>
    </submittedName>
</protein>
<dbReference type="InParanoid" id="A0A0C3KNS1"/>
<reference evidence="3 4" key="1">
    <citation type="submission" date="2014-04" db="EMBL/GenBank/DDBJ databases">
        <authorList>
            <consortium name="DOE Joint Genome Institute"/>
            <person name="Kuo A."/>
            <person name="Kohler A."/>
            <person name="Costa M.D."/>
            <person name="Nagy L.G."/>
            <person name="Floudas D."/>
            <person name="Copeland A."/>
            <person name="Barry K.W."/>
            <person name="Cichocki N."/>
            <person name="Veneault-Fourrey C."/>
            <person name="LaButti K."/>
            <person name="Lindquist E.A."/>
            <person name="Lipzen A."/>
            <person name="Lundell T."/>
            <person name="Morin E."/>
            <person name="Murat C."/>
            <person name="Sun H."/>
            <person name="Tunlid A."/>
            <person name="Henrissat B."/>
            <person name="Grigoriev I.V."/>
            <person name="Hibbett D.S."/>
            <person name="Martin F."/>
            <person name="Nordberg H.P."/>
            <person name="Cantor M.N."/>
            <person name="Hua S.X."/>
        </authorList>
    </citation>
    <scope>NUCLEOTIDE SEQUENCE [LARGE SCALE GENOMIC DNA]</scope>
    <source>
        <strain evidence="3 4">Marx 270</strain>
    </source>
</reference>
<accession>A0A0C3KNS1</accession>
<feature type="region of interest" description="Disordered" evidence="1">
    <location>
        <begin position="234"/>
        <end position="298"/>
    </location>
</feature>
<feature type="compositionally biased region" description="Basic and acidic residues" evidence="1">
    <location>
        <begin position="288"/>
        <end position="298"/>
    </location>
</feature>
<evidence type="ECO:0000313" key="3">
    <source>
        <dbReference type="EMBL" id="KIO11257.1"/>
    </source>
</evidence>
<keyword evidence="4" id="KW-1185">Reference proteome</keyword>
<feature type="transmembrane region" description="Helical" evidence="2">
    <location>
        <begin position="101"/>
        <end position="119"/>
    </location>
</feature>
<dbReference type="Proteomes" id="UP000054217">
    <property type="component" value="Unassembled WGS sequence"/>
</dbReference>
<feature type="transmembrane region" description="Helical" evidence="2">
    <location>
        <begin position="177"/>
        <end position="198"/>
    </location>
</feature>
<name>A0A0C3KNS1_PISTI</name>
<dbReference type="OrthoDB" id="3352285at2759"/>
<keyword evidence="2" id="KW-1133">Transmembrane helix</keyword>
<keyword evidence="2" id="KW-0812">Transmembrane</keyword>
<dbReference type="AlphaFoldDB" id="A0A0C3KNS1"/>
<feature type="transmembrane region" description="Helical" evidence="2">
    <location>
        <begin position="69"/>
        <end position="89"/>
    </location>
</feature>
<evidence type="ECO:0000256" key="1">
    <source>
        <dbReference type="SAM" id="MobiDB-lite"/>
    </source>
</evidence>